<sequence length="342" mass="38115">MAASSLMHSLRLSSKVTFSALRSGSQPCHFSTTWRTTSEPAPHGGDNEHASAGQSKKAYRKKQTGFDRNDNDGSRDKSFGNNSSTSNIQASDDPNLYRIFFRSPDKIRALEEAQVFINHIKLNYGPLTQYQFSRCPETKRYFGYGFLTFKNKESLDKALKDHYVRVGSRDFELKRSGRMPLRWTVVHRNTGFQGFYNLEELRLKRAMGMKEAAQEAGITDEMATVDDSASSKRSEEFPQSEPFISAFASTPEHSSTPAAALTSTSSLISLSSAESPPLPSKPVRLHLKGMAQLWKTIPDGISRTEQVSKSSEEAEEENEATKTTQDSQEIAAQIAENLLHKA</sequence>
<feature type="compositionally biased region" description="Basic and acidic residues" evidence="1">
    <location>
        <begin position="64"/>
        <end position="78"/>
    </location>
</feature>
<feature type="region of interest" description="Disordered" evidence="1">
    <location>
        <begin position="24"/>
        <end position="90"/>
    </location>
</feature>
<feature type="region of interest" description="Disordered" evidence="1">
    <location>
        <begin position="299"/>
        <end position="328"/>
    </location>
</feature>
<dbReference type="OrthoDB" id="2441396at2759"/>
<keyword evidence="4" id="KW-1185">Reference proteome</keyword>
<name>A0A9P6QI58_9FUNG</name>
<evidence type="ECO:0000313" key="4">
    <source>
        <dbReference type="Proteomes" id="UP000726737"/>
    </source>
</evidence>
<organism evidence="3 4">
    <name type="scientific">Mortierella polycephala</name>
    <dbReference type="NCBI Taxonomy" id="41804"/>
    <lineage>
        <taxon>Eukaryota</taxon>
        <taxon>Fungi</taxon>
        <taxon>Fungi incertae sedis</taxon>
        <taxon>Mucoromycota</taxon>
        <taxon>Mortierellomycotina</taxon>
        <taxon>Mortierellomycetes</taxon>
        <taxon>Mortierellales</taxon>
        <taxon>Mortierellaceae</taxon>
        <taxon>Mortierella</taxon>
    </lineage>
</organism>
<dbReference type="SUPFAM" id="SSF54928">
    <property type="entry name" value="RNA-binding domain, RBD"/>
    <property type="match status" value="1"/>
</dbReference>
<feature type="domain" description="RRM" evidence="2">
    <location>
        <begin position="123"/>
        <end position="160"/>
    </location>
</feature>
<proteinExistence type="predicted"/>
<evidence type="ECO:0000313" key="3">
    <source>
        <dbReference type="EMBL" id="KAG0267155.1"/>
    </source>
</evidence>
<dbReference type="Gene3D" id="3.30.70.330">
    <property type="match status" value="1"/>
</dbReference>
<evidence type="ECO:0000256" key="1">
    <source>
        <dbReference type="SAM" id="MobiDB-lite"/>
    </source>
</evidence>
<dbReference type="GO" id="GO:0003723">
    <property type="term" value="F:RNA binding"/>
    <property type="evidence" value="ECO:0007669"/>
    <property type="project" value="InterPro"/>
</dbReference>
<gene>
    <name evidence="3" type="ORF">BG011_008446</name>
</gene>
<dbReference type="Pfam" id="PF00076">
    <property type="entry name" value="RRM_1"/>
    <property type="match status" value="1"/>
</dbReference>
<reference evidence="3" key="1">
    <citation type="journal article" date="2020" name="Fungal Divers.">
        <title>Resolving the Mortierellaceae phylogeny through synthesis of multi-gene phylogenetics and phylogenomics.</title>
        <authorList>
            <person name="Vandepol N."/>
            <person name="Liber J."/>
            <person name="Desiro A."/>
            <person name="Na H."/>
            <person name="Kennedy M."/>
            <person name="Barry K."/>
            <person name="Grigoriev I.V."/>
            <person name="Miller A.N."/>
            <person name="O'Donnell K."/>
            <person name="Stajich J.E."/>
            <person name="Bonito G."/>
        </authorList>
    </citation>
    <scope>NUCLEOTIDE SEQUENCE</scope>
    <source>
        <strain evidence="3">KOD948</strain>
    </source>
</reference>
<feature type="compositionally biased region" description="Polar residues" evidence="1">
    <location>
        <begin position="24"/>
        <end position="39"/>
    </location>
</feature>
<protein>
    <recommendedName>
        <fullName evidence="2">RRM domain-containing protein</fullName>
    </recommendedName>
</protein>
<dbReference type="InterPro" id="IPR035979">
    <property type="entry name" value="RBD_domain_sf"/>
</dbReference>
<feature type="compositionally biased region" description="Polar residues" evidence="1">
    <location>
        <begin position="79"/>
        <end position="90"/>
    </location>
</feature>
<dbReference type="EMBL" id="JAAAJA010000007">
    <property type="protein sequence ID" value="KAG0267155.1"/>
    <property type="molecule type" value="Genomic_DNA"/>
</dbReference>
<dbReference type="InterPro" id="IPR000504">
    <property type="entry name" value="RRM_dom"/>
</dbReference>
<dbReference type="Proteomes" id="UP000726737">
    <property type="component" value="Unassembled WGS sequence"/>
</dbReference>
<dbReference type="AlphaFoldDB" id="A0A9P6QI58"/>
<accession>A0A9P6QI58</accession>
<comment type="caution">
    <text evidence="3">The sequence shown here is derived from an EMBL/GenBank/DDBJ whole genome shotgun (WGS) entry which is preliminary data.</text>
</comment>
<dbReference type="InterPro" id="IPR012677">
    <property type="entry name" value="Nucleotide-bd_a/b_plait_sf"/>
</dbReference>
<evidence type="ECO:0000259" key="2">
    <source>
        <dbReference type="Pfam" id="PF00076"/>
    </source>
</evidence>